<keyword evidence="8" id="KW-0624">Polysaccharide degradation</keyword>
<evidence type="ECO:0000256" key="5">
    <source>
        <dbReference type="ARBA" id="ARBA00023001"/>
    </source>
</evidence>
<dbReference type="EMBL" id="MCOG01000276">
    <property type="protein sequence ID" value="ORY20940.1"/>
    <property type="molecule type" value="Genomic_DNA"/>
</dbReference>
<evidence type="ECO:0000256" key="2">
    <source>
        <dbReference type="ARBA" id="ARBA00022729"/>
    </source>
</evidence>
<keyword evidence="7 9" id="KW-0326">Glycosidase</keyword>
<dbReference type="Gene3D" id="3.90.1220.10">
    <property type="entry name" value="Cellulose docking domain, dockering"/>
    <property type="match status" value="3"/>
</dbReference>
<dbReference type="OrthoDB" id="442731at2759"/>
<dbReference type="Pfam" id="PF00150">
    <property type="entry name" value="Cellulase"/>
    <property type="match status" value="1"/>
</dbReference>
<dbReference type="InterPro" id="IPR002883">
    <property type="entry name" value="CBM10/Dockerin_dom"/>
</dbReference>
<reference evidence="13 14" key="1">
    <citation type="submission" date="2016-08" db="EMBL/GenBank/DDBJ databases">
        <title>A Parts List for Fungal Cellulosomes Revealed by Comparative Genomics.</title>
        <authorList>
            <consortium name="DOE Joint Genome Institute"/>
            <person name="Haitjema C.H."/>
            <person name="Gilmore S.P."/>
            <person name="Henske J.K."/>
            <person name="Solomon K.V."/>
            <person name="De Groot R."/>
            <person name="Kuo A."/>
            <person name="Mondo S.J."/>
            <person name="Salamov A.A."/>
            <person name="Labutti K."/>
            <person name="Zhao Z."/>
            <person name="Chiniquy J."/>
            <person name="Barry K."/>
            <person name="Brewer H.M."/>
            <person name="Purvine S.O."/>
            <person name="Wright A.T."/>
            <person name="Boxma B."/>
            <person name="Van Alen T."/>
            <person name="Hackstein J.H."/>
            <person name="Baker S.E."/>
            <person name="Grigoriev I.V."/>
            <person name="O'Malley M.A."/>
        </authorList>
    </citation>
    <scope>NUCLEOTIDE SEQUENCE [LARGE SCALE GENOMIC DNA]</scope>
    <source>
        <strain evidence="13 14">G1</strain>
    </source>
</reference>
<dbReference type="GO" id="GO:0004553">
    <property type="term" value="F:hydrolase activity, hydrolyzing O-glycosyl compounds"/>
    <property type="evidence" value="ECO:0007669"/>
    <property type="project" value="InterPro"/>
</dbReference>
<protein>
    <submittedName>
        <fullName evidence="13">Glycoside hydrolase</fullName>
    </submittedName>
</protein>
<evidence type="ECO:0000256" key="4">
    <source>
        <dbReference type="ARBA" id="ARBA00022801"/>
    </source>
</evidence>
<name>A0A1Y2AF88_9FUNG</name>
<dbReference type="InterPro" id="IPR018087">
    <property type="entry name" value="Glyco_hydro_5_CS"/>
</dbReference>
<comment type="similarity">
    <text evidence="1 9">Belongs to the glycosyl hydrolase 5 (cellulase A) family.</text>
</comment>
<evidence type="ECO:0000256" key="1">
    <source>
        <dbReference type="ARBA" id="ARBA00005641"/>
    </source>
</evidence>
<accession>A0A1Y2AF88</accession>
<feature type="domain" description="CBM10" evidence="12">
    <location>
        <begin position="113"/>
        <end position="149"/>
    </location>
</feature>
<evidence type="ECO:0000256" key="7">
    <source>
        <dbReference type="ARBA" id="ARBA00023295"/>
    </source>
</evidence>
<dbReference type="Gene3D" id="3.20.20.80">
    <property type="entry name" value="Glycosidases"/>
    <property type="match status" value="1"/>
</dbReference>
<dbReference type="Pfam" id="PF02013">
    <property type="entry name" value="CBM_10"/>
    <property type="match status" value="3"/>
</dbReference>
<evidence type="ECO:0000256" key="10">
    <source>
        <dbReference type="SAM" id="MobiDB-lite"/>
    </source>
</evidence>
<dbReference type="GO" id="GO:0030245">
    <property type="term" value="P:cellulose catabolic process"/>
    <property type="evidence" value="ECO:0007669"/>
    <property type="project" value="UniProtKB-KW"/>
</dbReference>
<dbReference type="InterPro" id="IPR017853">
    <property type="entry name" value="GH"/>
</dbReference>
<evidence type="ECO:0000256" key="3">
    <source>
        <dbReference type="ARBA" id="ARBA00022737"/>
    </source>
</evidence>
<comment type="caution">
    <text evidence="13">The sequence shown here is derived from an EMBL/GenBank/DDBJ whole genome shotgun (WGS) entry which is preliminary data.</text>
</comment>
<feature type="compositionally biased region" description="Low complexity" evidence="10">
    <location>
        <begin position="157"/>
        <end position="187"/>
    </location>
</feature>
<evidence type="ECO:0000259" key="12">
    <source>
        <dbReference type="PROSITE" id="PS51763"/>
    </source>
</evidence>
<feature type="region of interest" description="Disordered" evidence="10">
    <location>
        <begin position="157"/>
        <end position="203"/>
    </location>
</feature>
<evidence type="ECO:0000313" key="13">
    <source>
        <dbReference type="EMBL" id="ORY20940.1"/>
    </source>
</evidence>
<evidence type="ECO:0000256" key="6">
    <source>
        <dbReference type="ARBA" id="ARBA00023277"/>
    </source>
</evidence>
<evidence type="ECO:0000256" key="9">
    <source>
        <dbReference type="RuleBase" id="RU361153"/>
    </source>
</evidence>
<feature type="domain" description="CBM10" evidence="12">
    <location>
        <begin position="68"/>
        <end position="105"/>
    </location>
</feature>
<feature type="signal peptide" evidence="11">
    <location>
        <begin position="1"/>
        <end position="20"/>
    </location>
</feature>
<keyword evidence="5" id="KW-0136">Cellulose degradation</keyword>
<sequence length="559" mass="62222">MLYREVLSVVMMSFIGKALSSCTHASKDGYSCCKSCTIVLDDESGKWGVENGDWCGIDTSCDAGNSGECWSLSEGYKCCSAGTTVALVDSKGKWGIENGDWCGIIDAKPNDTSCWASSEGYSCCKGCESIFTDGVRRWGVENDQWCGIIEANCKPKTTSTPKAKPTTTSVKEKTTTTSGSSSTGTGENPNTQTQPGWTPGNDQVLPGYLSTKGKYIVDEKGRKVKLAGLSWFGGETPNLSPHGLWAKPLAHFIKVIKDHGYNHIRYPWTNEMFVEGAKTESINAMENPDLVDLTPLEVMDAVIDACGKAGLKVYLDRHRPTAAGQSELWYISKVDEKKWIEDWKFLAKRYKGNPTVIGADLHNEPHGTACWGCGETERDWRLAAERCGNAIHEVNPDWLIIVEGNDHFGEEGWQKGESYWWGGMLKGVKENPVRLNKPNKLVYSAHDYDKNVHMQEWFKLSTFPDNMPEIWDDVWGYISKEDIAPVLISEFGSLLRDKTDVKWLENLVSYMNDNAVHWTFWCLNPNSGDTEGILGYDWETVNTQKDGILDPGKAPDFLL</sequence>
<dbReference type="PROSITE" id="PS51763">
    <property type="entry name" value="CBM10"/>
    <property type="match status" value="3"/>
</dbReference>
<evidence type="ECO:0000256" key="11">
    <source>
        <dbReference type="SAM" id="SignalP"/>
    </source>
</evidence>
<gene>
    <name evidence="13" type="ORF">LY90DRAFT_390947</name>
</gene>
<feature type="domain" description="CBM10" evidence="12">
    <location>
        <begin position="21"/>
        <end position="58"/>
    </location>
</feature>
<keyword evidence="6" id="KW-0119">Carbohydrate metabolism</keyword>
<dbReference type="PANTHER" id="PTHR35923:SF2">
    <property type="entry name" value="ENDOGLUCANASE"/>
    <property type="match status" value="1"/>
</dbReference>
<organism evidence="13 14">
    <name type="scientific">Neocallimastix californiae</name>
    <dbReference type="NCBI Taxonomy" id="1754190"/>
    <lineage>
        <taxon>Eukaryota</taxon>
        <taxon>Fungi</taxon>
        <taxon>Fungi incertae sedis</taxon>
        <taxon>Chytridiomycota</taxon>
        <taxon>Chytridiomycota incertae sedis</taxon>
        <taxon>Neocallimastigomycetes</taxon>
        <taxon>Neocallimastigales</taxon>
        <taxon>Neocallimastigaceae</taxon>
        <taxon>Neocallimastix</taxon>
    </lineage>
</organism>
<dbReference type="SUPFAM" id="SSF64571">
    <property type="entry name" value="Cellulose docking domain, dockering"/>
    <property type="match status" value="3"/>
</dbReference>
<evidence type="ECO:0000256" key="8">
    <source>
        <dbReference type="ARBA" id="ARBA00023326"/>
    </source>
</evidence>
<keyword evidence="4 9" id="KW-0378">Hydrolase</keyword>
<evidence type="ECO:0000313" key="14">
    <source>
        <dbReference type="Proteomes" id="UP000193920"/>
    </source>
</evidence>
<feature type="chain" id="PRO_5012169223" evidence="11">
    <location>
        <begin position="21"/>
        <end position="559"/>
    </location>
</feature>
<dbReference type="PANTHER" id="PTHR35923">
    <property type="entry name" value="MAJOR EXTRACELLULAR ENDOGLUCANASE"/>
    <property type="match status" value="1"/>
</dbReference>
<dbReference type="InterPro" id="IPR001547">
    <property type="entry name" value="Glyco_hydro_5"/>
</dbReference>
<dbReference type="Proteomes" id="UP000193920">
    <property type="component" value="Unassembled WGS sequence"/>
</dbReference>
<proteinExistence type="inferred from homology"/>
<dbReference type="InterPro" id="IPR009034">
    <property type="entry name" value="Dockerin_dom_fun_sf"/>
</dbReference>
<keyword evidence="2 11" id="KW-0732">Signal</keyword>
<dbReference type="STRING" id="1754190.A0A1Y2AF88"/>
<dbReference type="SUPFAM" id="SSF51445">
    <property type="entry name" value="(Trans)glycosidases"/>
    <property type="match status" value="1"/>
</dbReference>
<keyword evidence="14" id="KW-1185">Reference proteome</keyword>
<keyword evidence="3" id="KW-0677">Repeat</keyword>
<dbReference type="AlphaFoldDB" id="A0A1Y2AF88"/>
<dbReference type="PROSITE" id="PS00659">
    <property type="entry name" value="GLYCOSYL_HYDROL_F5"/>
    <property type="match status" value="1"/>
</dbReference>